<reference evidence="5 6" key="1">
    <citation type="submission" date="2017-09" db="EMBL/GenBank/DDBJ databases">
        <title>Draft Genome Sequence of Corynebacterium accolens AH4003.</title>
        <authorList>
            <person name="Chen Y."/>
            <person name="Oosthuysen W.F."/>
            <person name="Kelley S."/>
            <person name="Horswill A."/>
        </authorList>
    </citation>
    <scope>NUCLEOTIDE SEQUENCE [LARGE SCALE GENOMIC DNA]</scope>
    <source>
        <strain evidence="5 6">AH4003</strain>
    </source>
</reference>
<feature type="binding site" evidence="2">
    <location>
        <begin position="286"/>
        <end position="287"/>
    </location>
    <ligand>
        <name>ATP</name>
        <dbReference type="ChEBI" id="CHEBI:30616"/>
    </ligand>
</feature>
<evidence type="ECO:0000256" key="2">
    <source>
        <dbReference type="PIRSR" id="PIRSR640198-2"/>
    </source>
</evidence>
<sequence length="423" mass="47411">MPVEKYEPLKKVFYRATSGGRELVAEQLRVRRSSPAAFTWPYEVGKHGLFYVHTRGLAERVERVWRQEVQIAALWQKLPVTAREHYFHELVVDEIKATNDIENISSTRKEVAAAVEAERSMGKASEGAPVRRFREMVRQYLALPGEFLGRDDLPPLGFPSNLSEIRSLYDSLVGEEVDKADVPDGELFRTGDVSLNDGVRELHAGARGESAIRARLEVMLDSVHESRGVQLFAAFVEHFMFEHTHPFYDGNGRMGRFLLSIRLSRLLSTPTALSLSAEIFRQKRRYYDAFTTAEDPMNYGELTFFVEDMAAMVNAAQARLLSSLEERSDRLNRLEQSLRALESEGAASELALSIAFLLGQVALFGPRAGLSLDEVAGVVRVSKQTARKGIAELESMGYVEFLSRRPLVTALTAPGLTWLGLVE</sequence>
<dbReference type="PANTHER" id="PTHR13504">
    <property type="entry name" value="FIDO DOMAIN-CONTAINING PROTEIN DDB_G0283145"/>
    <property type="match status" value="1"/>
</dbReference>
<proteinExistence type="predicted"/>
<feature type="coiled-coil region" evidence="3">
    <location>
        <begin position="321"/>
        <end position="351"/>
    </location>
</feature>
<dbReference type="SUPFAM" id="SSF140931">
    <property type="entry name" value="Fic-like"/>
    <property type="match status" value="1"/>
</dbReference>
<accession>A0A2A4ALS9</accession>
<feature type="binding site" evidence="2">
    <location>
        <begin position="249"/>
        <end position="256"/>
    </location>
    <ligand>
        <name>ATP</name>
        <dbReference type="ChEBI" id="CHEBI:30616"/>
    </ligand>
</feature>
<dbReference type="PANTHER" id="PTHR13504:SF40">
    <property type="entry name" value="FIDO DOMAIN-CONTAINING PROTEIN"/>
    <property type="match status" value="1"/>
</dbReference>
<dbReference type="InterPro" id="IPR036597">
    <property type="entry name" value="Fido-like_dom_sf"/>
</dbReference>
<name>A0A2A4ALS9_9CORY</name>
<dbReference type="Gene3D" id="1.10.3290.10">
    <property type="entry name" value="Fido-like domain"/>
    <property type="match status" value="1"/>
</dbReference>
<dbReference type="InterPro" id="IPR036390">
    <property type="entry name" value="WH_DNA-bd_sf"/>
</dbReference>
<feature type="domain" description="Fido" evidence="4">
    <location>
        <begin position="160"/>
        <end position="308"/>
    </location>
</feature>
<dbReference type="InterPro" id="IPR040198">
    <property type="entry name" value="Fido_containing"/>
</dbReference>
<gene>
    <name evidence="5" type="ORF">COM45_03455</name>
</gene>
<comment type="caution">
    <text evidence="5">The sequence shown here is derived from an EMBL/GenBank/DDBJ whole genome shotgun (WGS) entry which is preliminary data.</text>
</comment>
<evidence type="ECO:0000256" key="3">
    <source>
        <dbReference type="SAM" id="Coils"/>
    </source>
</evidence>
<dbReference type="Pfam" id="PF02661">
    <property type="entry name" value="Fic"/>
    <property type="match status" value="1"/>
</dbReference>
<dbReference type="GO" id="GO:0005524">
    <property type="term" value="F:ATP binding"/>
    <property type="evidence" value="ECO:0007669"/>
    <property type="project" value="UniProtKB-KW"/>
</dbReference>
<evidence type="ECO:0000256" key="1">
    <source>
        <dbReference type="PIRSR" id="PIRSR640198-1"/>
    </source>
</evidence>
<keyword evidence="3" id="KW-0175">Coiled coil</keyword>
<keyword evidence="2" id="KW-0067">ATP-binding</keyword>
<organism evidence="5 6">
    <name type="scientific">Corynebacterium accolens</name>
    <dbReference type="NCBI Taxonomy" id="38284"/>
    <lineage>
        <taxon>Bacteria</taxon>
        <taxon>Bacillati</taxon>
        <taxon>Actinomycetota</taxon>
        <taxon>Actinomycetes</taxon>
        <taxon>Mycobacteriales</taxon>
        <taxon>Corynebacteriaceae</taxon>
        <taxon>Corynebacterium</taxon>
    </lineage>
</organism>
<evidence type="ECO:0000313" key="6">
    <source>
        <dbReference type="Proteomes" id="UP000218690"/>
    </source>
</evidence>
<dbReference type="InterPro" id="IPR003812">
    <property type="entry name" value="Fido"/>
</dbReference>
<keyword evidence="2" id="KW-0547">Nucleotide-binding</keyword>
<protein>
    <submittedName>
        <fullName evidence="5">Fic family protein</fullName>
    </submittedName>
</protein>
<dbReference type="EMBL" id="NWBP01000011">
    <property type="protein sequence ID" value="PCC83421.1"/>
    <property type="molecule type" value="Genomic_DNA"/>
</dbReference>
<feature type="binding site" evidence="2">
    <location>
        <position position="298"/>
    </location>
    <ligand>
        <name>ATP</name>
        <dbReference type="ChEBI" id="CHEBI:30616"/>
    </ligand>
</feature>
<dbReference type="Proteomes" id="UP000218690">
    <property type="component" value="Unassembled WGS sequence"/>
</dbReference>
<dbReference type="PROSITE" id="PS51459">
    <property type="entry name" value="FIDO"/>
    <property type="match status" value="1"/>
</dbReference>
<evidence type="ECO:0000313" key="5">
    <source>
        <dbReference type="EMBL" id="PCC83421.1"/>
    </source>
</evidence>
<feature type="active site" evidence="1">
    <location>
        <position position="245"/>
    </location>
</feature>
<dbReference type="SUPFAM" id="SSF46785">
    <property type="entry name" value="Winged helix' DNA-binding domain"/>
    <property type="match status" value="1"/>
</dbReference>
<dbReference type="AlphaFoldDB" id="A0A2A4ALS9"/>
<evidence type="ECO:0000259" key="4">
    <source>
        <dbReference type="PROSITE" id="PS51459"/>
    </source>
</evidence>